<dbReference type="RefSeq" id="WP_244718173.1">
    <property type="nucleotide sequence ID" value="NZ_CP095072.1"/>
</dbReference>
<dbReference type="EMBL" id="CP095072">
    <property type="protein sequence ID" value="UOQ48124.1"/>
    <property type="molecule type" value="Genomic_DNA"/>
</dbReference>
<reference evidence="2 3" key="1">
    <citation type="submission" date="2022-04" db="EMBL/GenBank/DDBJ databases">
        <title>Gracilibacillus sp. isolated from saltern.</title>
        <authorList>
            <person name="Won M."/>
            <person name="Lee C.-M."/>
            <person name="Woen H.-Y."/>
            <person name="Kwon S.-W."/>
        </authorList>
    </citation>
    <scope>NUCLEOTIDE SEQUENCE [LARGE SCALE GENOMIC DNA]</scope>
    <source>
        <strain evidence="2 3">SSWR10-1</strain>
    </source>
</reference>
<sequence>MISTMEEMQDVTDKCVNVSSLQQARSMLVNVESDMKSAIDQSIKLQERINNTIRDQPDPKWDSVEPFDKLQSSNRLIRNVESAESSIRESNQAQNRFHQTM</sequence>
<feature type="region of interest" description="Disordered" evidence="1">
    <location>
        <begin position="81"/>
        <end position="101"/>
    </location>
</feature>
<organism evidence="2 3">
    <name type="scientific">Gracilibacillus caseinilyticus</name>
    <dbReference type="NCBI Taxonomy" id="2932256"/>
    <lineage>
        <taxon>Bacteria</taxon>
        <taxon>Bacillati</taxon>
        <taxon>Bacillota</taxon>
        <taxon>Bacilli</taxon>
        <taxon>Bacillales</taxon>
        <taxon>Bacillaceae</taxon>
        <taxon>Gracilibacillus</taxon>
    </lineage>
</organism>
<proteinExistence type="predicted"/>
<evidence type="ECO:0000256" key="1">
    <source>
        <dbReference type="SAM" id="MobiDB-lite"/>
    </source>
</evidence>
<name>A0ABY4EV17_9BACI</name>
<protein>
    <recommendedName>
        <fullName evidence="4">Type VII secretion effector, SACOL2603 family</fullName>
    </recommendedName>
</protein>
<evidence type="ECO:0000313" key="2">
    <source>
        <dbReference type="EMBL" id="UOQ48124.1"/>
    </source>
</evidence>
<keyword evidence="3" id="KW-1185">Reference proteome</keyword>
<evidence type="ECO:0000313" key="3">
    <source>
        <dbReference type="Proteomes" id="UP000831782"/>
    </source>
</evidence>
<accession>A0ABY4EV17</accession>
<gene>
    <name evidence="2" type="ORF">MUN88_19080</name>
</gene>
<dbReference type="Proteomes" id="UP000831782">
    <property type="component" value="Chromosome"/>
</dbReference>
<evidence type="ECO:0008006" key="4">
    <source>
        <dbReference type="Google" id="ProtNLM"/>
    </source>
</evidence>